<gene>
    <name evidence="1" type="ORF">S01H1_27111</name>
</gene>
<dbReference type="AlphaFoldDB" id="X0THF7"/>
<dbReference type="Pfam" id="PF01041">
    <property type="entry name" value="DegT_DnrJ_EryC1"/>
    <property type="match status" value="1"/>
</dbReference>
<dbReference type="PANTHER" id="PTHR30244:SF34">
    <property type="entry name" value="DTDP-4-AMINO-4,6-DIDEOXYGALACTOSE TRANSAMINASE"/>
    <property type="match status" value="1"/>
</dbReference>
<feature type="non-terminal residue" evidence="1">
    <location>
        <position position="116"/>
    </location>
</feature>
<dbReference type="GO" id="GO:0000271">
    <property type="term" value="P:polysaccharide biosynthetic process"/>
    <property type="evidence" value="ECO:0007669"/>
    <property type="project" value="TreeGrafter"/>
</dbReference>
<accession>X0THF7</accession>
<proteinExistence type="predicted"/>
<comment type="caution">
    <text evidence="1">The sequence shown here is derived from an EMBL/GenBank/DDBJ whole genome shotgun (WGS) entry which is preliminary data.</text>
</comment>
<dbReference type="GO" id="GO:0030170">
    <property type="term" value="F:pyridoxal phosphate binding"/>
    <property type="evidence" value="ECO:0007669"/>
    <property type="project" value="TreeGrafter"/>
</dbReference>
<dbReference type="PANTHER" id="PTHR30244">
    <property type="entry name" value="TRANSAMINASE"/>
    <property type="match status" value="1"/>
</dbReference>
<organism evidence="1">
    <name type="scientific">marine sediment metagenome</name>
    <dbReference type="NCBI Taxonomy" id="412755"/>
    <lineage>
        <taxon>unclassified sequences</taxon>
        <taxon>metagenomes</taxon>
        <taxon>ecological metagenomes</taxon>
    </lineage>
</organism>
<dbReference type="GO" id="GO:0008483">
    <property type="term" value="F:transaminase activity"/>
    <property type="evidence" value="ECO:0007669"/>
    <property type="project" value="TreeGrafter"/>
</dbReference>
<evidence type="ECO:0008006" key="2">
    <source>
        <dbReference type="Google" id="ProtNLM"/>
    </source>
</evidence>
<protein>
    <recommendedName>
        <fullName evidence="2">DegT/DnrJ/EryC1/StrS aminotransferase</fullName>
    </recommendedName>
</protein>
<reference evidence="1" key="1">
    <citation type="journal article" date="2014" name="Front. Microbiol.">
        <title>High frequency of phylogenetically diverse reductive dehalogenase-homologous genes in deep subseafloor sedimentary metagenomes.</title>
        <authorList>
            <person name="Kawai M."/>
            <person name="Futagami T."/>
            <person name="Toyoda A."/>
            <person name="Takaki Y."/>
            <person name="Nishi S."/>
            <person name="Hori S."/>
            <person name="Arai W."/>
            <person name="Tsubouchi T."/>
            <person name="Morono Y."/>
            <person name="Uchiyama I."/>
            <person name="Ito T."/>
            <person name="Fujiyama A."/>
            <person name="Inagaki F."/>
            <person name="Takami H."/>
        </authorList>
    </citation>
    <scope>NUCLEOTIDE SEQUENCE</scope>
    <source>
        <strain evidence="1">Expedition CK06-06</strain>
    </source>
</reference>
<dbReference type="InterPro" id="IPR015424">
    <property type="entry name" value="PyrdxlP-dep_Trfase"/>
</dbReference>
<dbReference type="Gene3D" id="3.40.640.10">
    <property type="entry name" value="Type I PLP-dependent aspartate aminotransferase-like (Major domain)"/>
    <property type="match status" value="1"/>
</dbReference>
<sequence>MGQSVENDTSPRSIQVLKPTYRVEECLAEIRTCLECGWTGMGFKTVEFEKQWCEYTSLPYSHFLSSATAGLEIALNVLKTVYTWSDGDEVITTPLTFVSSNHSILHQGLKPVFADV</sequence>
<dbReference type="InterPro" id="IPR000653">
    <property type="entry name" value="DegT/StrS_aminotransferase"/>
</dbReference>
<name>X0THF7_9ZZZZ</name>
<dbReference type="SUPFAM" id="SSF53383">
    <property type="entry name" value="PLP-dependent transferases"/>
    <property type="match status" value="1"/>
</dbReference>
<dbReference type="InterPro" id="IPR015421">
    <property type="entry name" value="PyrdxlP-dep_Trfase_major"/>
</dbReference>
<evidence type="ECO:0000313" key="1">
    <source>
        <dbReference type="EMBL" id="GAF87562.1"/>
    </source>
</evidence>
<dbReference type="EMBL" id="BARS01016478">
    <property type="protein sequence ID" value="GAF87562.1"/>
    <property type="molecule type" value="Genomic_DNA"/>
</dbReference>